<dbReference type="KEGG" id="aaq:AOC05_08540"/>
<reference evidence="3" key="1">
    <citation type="submission" date="2015-09" db="EMBL/GenBank/DDBJ databases">
        <title>Complete genome of Arthrobacter alpinus strain R3.8.</title>
        <authorList>
            <person name="See-Too W.S."/>
            <person name="Chan K.G."/>
        </authorList>
    </citation>
    <scope>NUCLEOTIDE SEQUENCE [LARGE SCALE GENOMIC DNA]</scope>
    <source>
        <strain evidence="3">R3.8</strain>
    </source>
</reference>
<dbReference type="PATRIC" id="fig|656366.3.peg.1844"/>
<name>A0A0M4RBI2_9MICC</name>
<keyword evidence="3" id="KW-1185">Reference proteome</keyword>
<feature type="region of interest" description="Disordered" evidence="1">
    <location>
        <begin position="34"/>
        <end position="62"/>
    </location>
</feature>
<evidence type="ECO:0000313" key="3">
    <source>
        <dbReference type="Proteomes" id="UP000062833"/>
    </source>
</evidence>
<dbReference type="EMBL" id="CP012677">
    <property type="protein sequence ID" value="ALE92356.1"/>
    <property type="molecule type" value="Genomic_DNA"/>
</dbReference>
<evidence type="ECO:0000313" key="2">
    <source>
        <dbReference type="EMBL" id="ALE92356.1"/>
    </source>
</evidence>
<evidence type="ECO:0000256" key="1">
    <source>
        <dbReference type="SAM" id="MobiDB-lite"/>
    </source>
</evidence>
<protein>
    <submittedName>
        <fullName evidence="2">Uncharacterized protein</fullName>
    </submittedName>
</protein>
<dbReference type="Proteomes" id="UP000062833">
    <property type="component" value="Chromosome"/>
</dbReference>
<sequence length="62" mass="6680">MLAFRPVASRASACISNAELHNLAFTLADELPERDTSVDADQEQSSCSELHRANPGTNNHGL</sequence>
<proteinExistence type="predicted"/>
<gene>
    <name evidence="2" type="ORF">AOC05_08540</name>
</gene>
<dbReference type="AlphaFoldDB" id="A0A0M4RBI2"/>
<accession>A0A0M4RBI2</accession>
<organism evidence="2 3">
    <name type="scientific">Arthrobacter alpinus</name>
    <dbReference type="NCBI Taxonomy" id="656366"/>
    <lineage>
        <taxon>Bacteria</taxon>
        <taxon>Bacillati</taxon>
        <taxon>Actinomycetota</taxon>
        <taxon>Actinomycetes</taxon>
        <taxon>Micrococcales</taxon>
        <taxon>Micrococcaceae</taxon>
        <taxon>Arthrobacter</taxon>
    </lineage>
</organism>